<accession>A0AB33CQX3</accession>
<dbReference type="PANTHER" id="PTHR34984">
    <property type="entry name" value="CARBON STORAGE REGULATOR"/>
    <property type="match status" value="1"/>
</dbReference>
<evidence type="ECO:0000256" key="1">
    <source>
        <dbReference type="ARBA" id="ARBA00022490"/>
    </source>
</evidence>
<evidence type="ECO:0000256" key="2">
    <source>
        <dbReference type="ARBA" id="ARBA00022845"/>
    </source>
</evidence>
<keyword evidence="1" id="KW-0963">Cytoplasm</keyword>
<dbReference type="GO" id="GO:0045947">
    <property type="term" value="P:negative regulation of translational initiation"/>
    <property type="evidence" value="ECO:0007669"/>
    <property type="project" value="TreeGrafter"/>
</dbReference>
<dbReference type="Gene3D" id="2.60.40.4380">
    <property type="entry name" value="Translational regulator CsrA"/>
    <property type="match status" value="2"/>
</dbReference>
<reference evidence="6 7" key="1">
    <citation type="submission" date="2017-06" db="EMBL/GenBank/DDBJ databases">
        <title>First complete genome sequences of Xanthomonas citri pv. vignicola strains CFBP 7111, CFBP 7112 and CFBP 7113 using long-read technology.</title>
        <authorList>
            <person name="Ruh M."/>
            <person name="Briand M."/>
            <person name="Bonneau S."/>
            <person name="Jacques M.A."/>
            <person name="Chen N.W.G."/>
        </authorList>
    </citation>
    <scope>NUCLEOTIDE SEQUENCE [LARGE SCALE GENOMIC DNA]</scope>
    <source>
        <strain evidence="6 7">CFBP7111</strain>
        <plasmid evidence="7">plb</plasmid>
        <plasmid evidence="6">plB</plasmid>
    </source>
</reference>
<gene>
    <name evidence="5" type="ORF">XcvCFBP7111P_25655</name>
    <name evidence="6" type="ORF">XcvCFBP7111P_25930</name>
</gene>
<keyword evidence="6" id="KW-0614">Plasmid</keyword>
<dbReference type="PANTHER" id="PTHR34984:SF1">
    <property type="entry name" value="CARBON STORAGE REGULATOR"/>
    <property type="match status" value="1"/>
</dbReference>
<dbReference type="EMBL" id="CP022266">
    <property type="protein sequence ID" value="ASK94894.1"/>
    <property type="molecule type" value="Genomic_DNA"/>
</dbReference>
<dbReference type="SUPFAM" id="SSF117130">
    <property type="entry name" value="CsrA-like"/>
    <property type="match status" value="2"/>
</dbReference>
<evidence type="ECO:0000313" key="6">
    <source>
        <dbReference type="EMBL" id="ASK94894.1"/>
    </source>
</evidence>
<geneLocation type="plasmid" evidence="6">
    <name>plB</name>
</geneLocation>
<organism evidence="6 7">
    <name type="scientific">Xanthomonas citri pv. vignicola</name>
    <dbReference type="NCBI Taxonomy" id="473426"/>
    <lineage>
        <taxon>Bacteria</taxon>
        <taxon>Pseudomonadati</taxon>
        <taxon>Pseudomonadota</taxon>
        <taxon>Gammaproteobacteria</taxon>
        <taxon>Lysobacterales</taxon>
        <taxon>Lysobacteraceae</taxon>
        <taxon>Xanthomonas</taxon>
    </lineage>
</organism>
<evidence type="ECO:0000256" key="3">
    <source>
        <dbReference type="ARBA" id="ARBA00022884"/>
    </source>
</evidence>
<dbReference type="GO" id="GO:0005829">
    <property type="term" value="C:cytosol"/>
    <property type="evidence" value="ECO:0007669"/>
    <property type="project" value="TreeGrafter"/>
</dbReference>
<evidence type="ECO:0000313" key="5">
    <source>
        <dbReference type="EMBL" id="ASK94852.1"/>
    </source>
</evidence>
<geneLocation type="plasmid" evidence="7">
    <name>plb</name>
</geneLocation>
<dbReference type="Pfam" id="PF02599">
    <property type="entry name" value="CsrA"/>
    <property type="match status" value="2"/>
</dbReference>
<keyword evidence="4" id="KW-0010">Activator</keyword>
<dbReference type="InterPro" id="IPR036107">
    <property type="entry name" value="CsrA_sf"/>
</dbReference>
<dbReference type="GO" id="GO:0048027">
    <property type="term" value="F:mRNA 5'-UTR binding"/>
    <property type="evidence" value="ECO:0007669"/>
    <property type="project" value="TreeGrafter"/>
</dbReference>
<protein>
    <recommendedName>
        <fullName evidence="8">Carbon storage regulator</fullName>
    </recommendedName>
</protein>
<proteinExistence type="predicted"/>
<sequence length="141" mass="15624">MPATFVRIKVRAISCHMWWQGVDPKRLPMLILTRKERESIVIADTIFVTVKKVRRCRVSLVISGSGTAVSGTYDLRIGAHLQVCEHVTVTVHEASEGRVKLDIVAPRAVPVHREEVAARIRAEMQVRGQAARLGLPLVAAL</sequence>
<keyword evidence="3" id="KW-0694">RNA-binding</keyword>
<evidence type="ECO:0000256" key="4">
    <source>
        <dbReference type="ARBA" id="ARBA00023159"/>
    </source>
</evidence>
<evidence type="ECO:0000313" key="7">
    <source>
        <dbReference type="Proteomes" id="UP000198357"/>
    </source>
</evidence>
<keyword evidence="2" id="KW-0810">Translation regulation</keyword>
<dbReference type="Proteomes" id="UP000198357">
    <property type="component" value="Plasmid plB"/>
</dbReference>
<dbReference type="GO" id="GO:0006109">
    <property type="term" value="P:regulation of carbohydrate metabolic process"/>
    <property type="evidence" value="ECO:0007669"/>
    <property type="project" value="InterPro"/>
</dbReference>
<dbReference type="AlphaFoldDB" id="A0AB33CQX3"/>
<dbReference type="InterPro" id="IPR003751">
    <property type="entry name" value="CsrA"/>
</dbReference>
<dbReference type="GO" id="GO:0006402">
    <property type="term" value="P:mRNA catabolic process"/>
    <property type="evidence" value="ECO:0007669"/>
    <property type="project" value="InterPro"/>
</dbReference>
<evidence type="ECO:0008006" key="8">
    <source>
        <dbReference type="Google" id="ProtNLM"/>
    </source>
</evidence>
<name>A0AB33CQX3_XANCI</name>
<dbReference type="EMBL" id="CP022266">
    <property type="protein sequence ID" value="ASK94852.1"/>
    <property type="molecule type" value="Genomic_DNA"/>
</dbReference>